<feature type="transmembrane region" description="Helical" evidence="2">
    <location>
        <begin position="335"/>
        <end position="356"/>
    </location>
</feature>
<keyword evidence="2" id="KW-1133">Transmembrane helix</keyword>
<keyword evidence="3" id="KW-0732">Signal</keyword>
<dbReference type="GeneID" id="30196507"/>
<feature type="region of interest" description="Disordered" evidence="1">
    <location>
        <begin position="300"/>
        <end position="325"/>
    </location>
</feature>
<dbReference type="Proteomes" id="UP000094819">
    <property type="component" value="Unassembled WGS sequence"/>
</dbReference>
<gene>
    <name evidence="4" type="ORF">L198_07296</name>
</gene>
<evidence type="ECO:0000313" key="5">
    <source>
        <dbReference type="Proteomes" id="UP000094819"/>
    </source>
</evidence>
<dbReference type="RefSeq" id="XP_019028784.1">
    <property type="nucleotide sequence ID" value="XM_019179303.1"/>
</dbReference>
<feature type="signal peptide" evidence="3">
    <location>
        <begin position="1"/>
        <end position="17"/>
    </location>
</feature>
<dbReference type="AlphaFoldDB" id="A0A1E3IFU2"/>
<keyword evidence="2" id="KW-0472">Membrane</keyword>
<proteinExistence type="predicted"/>
<reference evidence="4 5" key="1">
    <citation type="submission" date="2016-06" db="EMBL/GenBank/DDBJ databases">
        <title>Evolution of pathogenesis and genome organization in the Tremellales.</title>
        <authorList>
            <person name="Cuomo C."/>
            <person name="Litvintseva A."/>
            <person name="Heitman J."/>
            <person name="Chen Y."/>
            <person name="Sun S."/>
            <person name="Springer D."/>
            <person name="Dromer F."/>
            <person name="Young S."/>
            <person name="Zeng Q."/>
            <person name="Chapman S."/>
            <person name="Gujja S."/>
            <person name="Saif S."/>
            <person name="Birren B."/>
        </authorList>
    </citation>
    <scope>NUCLEOTIDE SEQUENCE [LARGE SCALE GENOMIC DNA]</scope>
    <source>
        <strain evidence="4 5">CBS 7118</strain>
    </source>
</reference>
<accession>A0A1E3IFU2</accession>
<dbReference type="EMBL" id="AWGH01000031">
    <property type="protein sequence ID" value="ODN86601.1"/>
    <property type="molecule type" value="Genomic_DNA"/>
</dbReference>
<feature type="region of interest" description="Disordered" evidence="1">
    <location>
        <begin position="255"/>
        <end position="282"/>
    </location>
</feature>
<name>A0A1E3IFU2_9TREE</name>
<evidence type="ECO:0000256" key="3">
    <source>
        <dbReference type="SAM" id="SignalP"/>
    </source>
</evidence>
<dbReference type="OrthoDB" id="2563735at2759"/>
<evidence type="ECO:0000256" key="1">
    <source>
        <dbReference type="SAM" id="MobiDB-lite"/>
    </source>
</evidence>
<evidence type="ECO:0000256" key="2">
    <source>
        <dbReference type="SAM" id="Phobius"/>
    </source>
</evidence>
<feature type="region of interest" description="Disordered" evidence="1">
    <location>
        <begin position="125"/>
        <end position="144"/>
    </location>
</feature>
<organism evidence="4 5">
    <name type="scientific">Cryptococcus wingfieldii CBS 7118</name>
    <dbReference type="NCBI Taxonomy" id="1295528"/>
    <lineage>
        <taxon>Eukaryota</taxon>
        <taxon>Fungi</taxon>
        <taxon>Dikarya</taxon>
        <taxon>Basidiomycota</taxon>
        <taxon>Agaricomycotina</taxon>
        <taxon>Tremellomycetes</taxon>
        <taxon>Tremellales</taxon>
        <taxon>Cryptococcaceae</taxon>
        <taxon>Cryptococcus</taxon>
    </lineage>
</organism>
<feature type="compositionally biased region" description="Low complexity" evidence="1">
    <location>
        <begin position="256"/>
        <end position="276"/>
    </location>
</feature>
<keyword evidence="5" id="KW-1185">Reference proteome</keyword>
<feature type="compositionally biased region" description="Low complexity" evidence="1">
    <location>
        <begin position="300"/>
        <end position="318"/>
    </location>
</feature>
<evidence type="ECO:0000313" key="4">
    <source>
        <dbReference type="EMBL" id="ODN86601.1"/>
    </source>
</evidence>
<comment type="caution">
    <text evidence="4">The sequence shown here is derived from an EMBL/GenBank/DDBJ whole genome shotgun (WGS) entry which is preliminary data.</text>
</comment>
<protein>
    <submittedName>
        <fullName evidence="4">Uncharacterized protein</fullName>
    </submittedName>
</protein>
<keyword evidence="2" id="KW-0812">Transmembrane</keyword>
<feature type="chain" id="PRO_5009129733" evidence="3">
    <location>
        <begin position="18"/>
        <end position="377"/>
    </location>
</feature>
<sequence length="377" mass="39679">MTPPRPLTLAFACLVRAACLSTLFLADGPQTEFTFQWPDETRECDVVELTWSGGKAPFEVWLIPVFGQPFILSIPDSYYVDGQGSYPIELQISNGYIYTVMMSDANGIGTGGTSEAFIVQPMLSNTTNTTNTTTSPSPSPSSCLRSASLNSTSLDFTFTLSGSLSQCSPGLEIAWTGGEEMGPYNYTLVPLDRGFMGWTVKVPGSGEGGGEGWLDDWVVNMTAGTRFTMIMSTKTAFSALQKGYGRGGVAGAYKISPSHSTSSGTGTSNDTDSDTSCNLVQPPLPTGSWPASAVLNTLPTASLSPSSNSSSSSNSSASDPDEVAAAHRRATAGRIAGTVLGVLLGVGLCDLGGWFWRRSGVRRRLGPVGRLGYLVCI</sequence>